<proteinExistence type="predicted"/>
<gene>
    <name evidence="1" type="ORF">SAMN05421736_12362</name>
</gene>
<dbReference type="InterPro" id="IPR047705">
    <property type="entry name" value="AimR-like"/>
</dbReference>
<dbReference type="EMBL" id="FNPI01000023">
    <property type="protein sequence ID" value="SDZ63561.1"/>
    <property type="molecule type" value="Genomic_DNA"/>
</dbReference>
<dbReference type="Proteomes" id="UP000198935">
    <property type="component" value="Unassembled WGS sequence"/>
</dbReference>
<evidence type="ECO:0000313" key="1">
    <source>
        <dbReference type="EMBL" id="SDZ63561.1"/>
    </source>
</evidence>
<name>A0A1H3UND4_9BACI</name>
<dbReference type="OrthoDB" id="2826031at2"/>
<evidence type="ECO:0008006" key="3">
    <source>
        <dbReference type="Google" id="ProtNLM"/>
    </source>
</evidence>
<dbReference type="Pfam" id="PF22871">
    <property type="entry name" value="AimR"/>
    <property type="match status" value="1"/>
</dbReference>
<reference evidence="2" key="1">
    <citation type="submission" date="2016-10" db="EMBL/GenBank/DDBJ databases">
        <authorList>
            <person name="Varghese N."/>
            <person name="Submissions S."/>
        </authorList>
    </citation>
    <scope>NUCLEOTIDE SEQUENCE [LARGE SCALE GENOMIC DNA]</scope>
    <source>
        <strain evidence="2">SP</strain>
    </source>
</reference>
<keyword evidence="2" id="KW-1185">Reference proteome</keyword>
<dbReference type="STRING" id="1503961.SAMN05421736_12362"/>
<evidence type="ECO:0000313" key="2">
    <source>
        <dbReference type="Proteomes" id="UP000198935"/>
    </source>
</evidence>
<sequence>MPVNRNINENSDGIFRSLGNIDHVVKELDPTSYLARVSLEYAVSHSKRDLLDYLIERLLLSGNEESREWAEIYQLDNMVYKGEISLVDSIHKLTYIHCASTEMSILRKIFQLYNYYDLKAFQMIEILSGLIDNEINLLENSYMKDSFQSRLNLAMQSVHIHLNRLEESRKYGLQLKAIASTPIMKAIAYKNIALSYMFEDYEKSIAYFYNSLTILKKLQNHNESNNVQRIMNFVHSYWEHPEKTEWIRKETIDEIHTYVFSLIKKGDKELAIKVLDEAKNKIENDFQQGYHNYFRGLITDEEKYYYESVKFFSKSGDQFFRQLPLTALKEKGVDTMLLSALSV</sequence>
<dbReference type="NCBIfam" id="NF038310">
    <property type="entry name" value="lysogeny_AimR"/>
    <property type="match status" value="1"/>
</dbReference>
<organism evidence="1 2">
    <name type="scientific">Evansella caseinilytica</name>
    <dbReference type="NCBI Taxonomy" id="1503961"/>
    <lineage>
        <taxon>Bacteria</taxon>
        <taxon>Bacillati</taxon>
        <taxon>Bacillota</taxon>
        <taxon>Bacilli</taxon>
        <taxon>Bacillales</taxon>
        <taxon>Bacillaceae</taxon>
        <taxon>Evansella</taxon>
    </lineage>
</organism>
<dbReference type="AlphaFoldDB" id="A0A1H3UND4"/>
<accession>A0A1H3UND4</accession>
<protein>
    <recommendedName>
        <fullName evidence="3">Tetratricopeptide repeat protein</fullName>
    </recommendedName>
</protein>